<organism evidence="1 2">
    <name type="scientific">Segatella buccae ATCC 33574</name>
    <dbReference type="NCBI Taxonomy" id="873513"/>
    <lineage>
        <taxon>Bacteria</taxon>
        <taxon>Pseudomonadati</taxon>
        <taxon>Bacteroidota</taxon>
        <taxon>Bacteroidia</taxon>
        <taxon>Bacteroidales</taxon>
        <taxon>Prevotellaceae</taxon>
        <taxon>Segatella</taxon>
    </lineage>
</organism>
<evidence type="ECO:0000313" key="1">
    <source>
        <dbReference type="EMBL" id="EFU29692.1"/>
    </source>
</evidence>
<dbReference type="HOGENOM" id="CLU_2882110_0_0_10"/>
<name>E6K9T4_9BACT</name>
<comment type="caution">
    <text evidence="1">The sequence shown here is derived from an EMBL/GenBank/DDBJ whole genome shotgun (WGS) entry which is preliminary data.</text>
</comment>
<sequence>MSIKFKRLIISVLKMSPKSLIYAERIVDCKYRNIRGRKRRNSLTVIYPDISPANIDCILLHKE</sequence>
<proteinExistence type="predicted"/>
<keyword evidence="2" id="KW-1185">Reference proteome</keyword>
<accession>E6K9T4</accession>
<evidence type="ECO:0000313" key="2">
    <source>
        <dbReference type="Proteomes" id="UP000003112"/>
    </source>
</evidence>
<dbReference type="AlphaFoldDB" id="E6K9T4"/>
<dbReference type="Proteomes" id="UP000003112">
    <property type="component" value="Unassembled WGS sequence"/>
</dbReference>
<reference evidence="1 2" key="1">
    <citation type="submission" date="2010-10" db="EMBL/GenBank/DDBJ databases">
        <authorList>
            <person name="Muzny D."/>
            <person name="Qin X."/>
            <person name="Deng J."/>
            <person name="Jiang H."/>
            <person name="Liu Y."/>
            <person name="Qu J."/>
            <person name="Song X.-Z."/>
            <person name="Zhang L."/>
            <person name="Thornton R."/>
            <person name="Coyle M."/>
            <person name="Francisco L."/>
            <person name="Jackson L."/>
            <person name="Javaid M."/>
            <person name="Korchina V."/>
            <person name="Kovar C."/>
            <person name="Mata R."/>
            <person name="Mathew T."/>
            <person name="Ngo R."/>
            <person name="Nguyen L."/>
            <person name="Nguyen N."/>
            <person name="Okwuonu G."/>
            <person name="Ongeri F."/>
            <person name="Pham C."/>
            <person name="Simmons D."/>
            <person name="Wilczek-Boney K."/>
            <person name="Hale W."/>
            <person name="Jakkamsetti A."/>
            <person name="Pham P."/>
            <person name="Ruth R."/>
            <person name="San Lucas F."/>
            <person name="Warren J."/>
            <person name="Zhang J."/>
            <person name="Zhao Z."/>
            <person name="Zhou C."/>
            <person name="Zhu D."/>
            <person name="Lee S."/>
            <person name="Bess C."/>
            <person name="Blankenburg K."/>
            <person name="Forbes L."/>
            <person name="Fu Q."/>
            <person name="Gubbala S."/>
            <person name="Hirani K."/>
            <person name="Jayaseelan J.C."/>
            <person name="Lara F."/>
            <person name="Munidasa M."/>
            <person name="Palculict T."/>
            <person name="Patil S."/>
            <person name="Pu L.-L."/>
            <person name="Saada N."/>
            <person name="Tang L."/>
            <person name="Weissenberger G."/>
            <person name="Zhu Y."/>
            <person name="Hemphill L."/>
            <person name="Shang Y."/>
            <person name="Youmans B."/>
            <person name="Ayvaz T."/>
            <person name="Ross M."/>
            <person name="Santibanez J."/>
            <person name="Aqrawi P."/>
            <person name="Gross S."/>
            <person name="Joshi V."/>
            <person name="Fowler G."/>
            <person name="Nazareth L."/>
            <person name="Reid J."/>
            <person name="Worley K."/>
            <person name="Petrosino J."/>
            <person name="Highlander S."/>
            <person name="Gibbs R."/>
        </authorList>
    </citation>
    <scope>NUCLEOTIDE SEQUENCE [LARGE SCALE GENOMIC DNA]</scope>
    <source>
        <strain evidence="1 2">ATCC 33574</strain>
    </source>
</reference>
<gene>
    <name evidence="1" type="ORF">HMPREF6485_2377</name>
</gene>
<protein>
    <submittedName>
        <fullName evidence="1">Uncharacterized protein</fullName>
    </submittedName>
</protein>
<dbReference type="EMBL" id="AEPD01000040">
    <property type="protein sequence ID" value="EFU29692.1"/>
    <property type="molecule type" value="Genomic_DNA"/>
</dbReference>